<reference evidence="1" key="1">
    <citation type="submission" date="2020-06" db="EMBL/GenBank/DDBJ databases">
        <title>Whole Genome Sequence of Halomonas aquamarina MB598.</title>
        <authorList>
            <person name="Pervaiz M."/>
            <person name="Fariq A."/>
            <person name="Yasmin A."/>
            <person name="Welch M."/>
        </authorList>
    </citation>
    <scope>NUCLEOTIDE SEQUENCE</scope>
    <source>
        <strain evidence="1">MB598</strain>
    </source>
</reference>
<gene>
    <name evidence="1" type="ORF">HW452_16100</name>
</gene>
<sequence>MKYQDHFPTIWDTPLKQPARKATHKASASRPLAFKALLLSFWNSAKRKPAA</sequence>
<comment type="caution">
    <text evidence="1">The sequence shown here is derived from an EMBL/GenBank/DDBJ whole genome shotgun (WGS) entry which is preliminary data.</text>
</comment>
<evidence type="ECO:0000313" key="2">
    <source>
        <dbReference type="Proteomes" id="UP001319846"/>
    </source>
</evidence>
<dbReference type="Proteomes" id="UP001319846">
    <property type="component" value="Unassembled WGS sequence"/>
</dbReference>
<keyword evidence="2" id="KW-1185">Reference proteome</keyword>
<evidence type="ECO:0000313" key="1">
    <source>
        <dbReference type="EMBL" id="MBZ5489047.1"/>
    </source>
</evidence>
<protein>
    <submittedName>
        <fullName evidence="1">Uncharacterized protein</fullName>
    </submittedName>
</protein>
<organism evidence="1 2">
    <name type="scientific">Vreelandella aquamarina</name>
    <dbReference type="NCBI Taxonomy" id="77097"/>
    <lineage>
        <taxon>Bacteria</taxon>
        <taxon>Pseudomonadati</taxon>
        <taxon>Pseudomonadota</taxon>
        <taxon>Gammaproteobacteria</taxon>
        <taxon>Oceanospirillales</taxon>
        <taxon>Halomonadaceae</taxon>
        <taxon>Vreelandella</taxon>
    </lineage>
</organism>
<accession>A0ACC5VY91</accession>
<proteinExistence type="predicted"/>
<dbReference type="EMBL" id="JABYQT010000015">
    <property type="protein sequence ID" value="MBZ5489047.1"/>
    <property type="molecule type" value="Genomic_DNA"/>
</dbReference>
<name>A0ACC5VY91_9GAMM</name>